<comment type="pathway">
    <text evidence="5">Cofactor metabolism; pyridoxal 5'-phosphate salvage; pyridoxal 5'-phosphate from pyridoxine 5'-phosphate: step 1/1.</text>
</comment>
<evidence type="ECO:0000256" key="5">
    <source>
        <dbReference type="HAMAP-Rule" id="MF_01629"/>
    </source>
</evidence>
<keyword evidence="4 5" id="KW-0560">Oxidoreductase</keyword>
<feature type="domain" description="Pyridoxamine 5'-phosphate oxidase N-terminal" evidence="8">
    <location>
        <begin position="40"/>
        <end position="158"/>
    </location>
</feature>
<dbReference type="GO" id="GO:0010181">
    <property type="term" value="F:FMN binding"/>
    <property type="evidence" value="ECO:0007669"/>
    <property type="project" value="UniProtKB-UniRule"/>
</dbReference>
<evidence type="ECO:0000313" key="10">
    <source>
        <dbReference type="EMBL" id="REF95665.1"/>
    </source>
</evidence>
<dbReference type="AlphaFoldDB" id="A0A3D9ZEJ3"/>
<feature type="binding site" evidence="5 7">
    <location>
        <position position="201"/>
    </location>
    <ligand>
        <name>FMN</name>
        <dbReference type="ChEBI" id="CHEBI:58210"/>
    </ligand>
</feature>
<dbReference type="GO" id="GO:0008615">
    <property type="term" value="P:pyridoxine biosynthetic process"/>
    <property type="evidence" value="ECO:0007669"/>
    <property type="project" value="UniProtKB-UniRule"/>
</dbReference>
<feature type="binding site" evidence="5 6">
    <location>
        <position position="71"/>
    </location>
    <ligand>
        <name>substrate</name>
    </ligand>
</feature>
<evidence type="ECO:0000256" key="1">
    <source>
        <dbReference type="ARBA" id="ARBA00007301"/>
    </source>
</evidence>
<feature type="binding site" evidence="5 7">
    <location>
        <position position="191"/>
    </location>
    <ligand>
        <name>FMN</name>
        <dbReference type="ChEBI" id="CHEBI:58210"/>
    </ligand>
</feature>
<feature type="binding site" evidence="5 6">
    <location>
        <position position="132"/>
    </location>
    <ligand>
        <name>substrate</name>
    </ligand>
</feature>
<dbReference type="Gene3D" id="2.30.110.10">
    <property type="entry name" value="Electron Transport, Fmn-binding Protein, Chain A"/>
    <property type="match status" value="1"/>
</dbReference>
<organism evidence="10 11">
    <name type="scientific">Asanoa ferruginea</name>
    <dbReference type="NCBI Taxonomy" id="53367"/>
    <lineage>
        <taxon>Bacteria</taxon>
        <taxon>Bacillati</taxon>
        <taxon>Actinomycetota</taxon>
        <taxon>Actinomycetes</taxon>
        <taxon>Micromonosporales</taxon>
        <taxon>Micromonosporaceae</taxon>
        <taxon>Asanoa</taxon>
    </lineage>
</organism>
<feature type="binding site" evidence="5 7">
    <location>
        <position position="88"/>
    </location>
    <ligand>
        <name>FMN</name>
        <dbReference type="ChEBI" id="CHEBI:58210"/>
    </ligand>
</feature>
<evidence type="ECO:0000256" key="7">
    <source>
        <dbReference type="PIRSR" id="PIRSR000190-2"/>
    </source>
</evidence>
<comment type="pathway">
    <text evidence="5">Cofactor metabolism; pyridoxal 5'-phosphate salvage; pyridoxal 5'-phosphate from pyridoxamine 5'-phosphate: step 1/1.</text>
</comment>
<gene>
    <name evidence="5" type="primary">pdxH</name>
    <name evidence="10" type="ORF">DFJ67_1624</name>
</gene>
<sequence>MTGDTPDLAAMRRDYASDRGLDVTDLAATWPEQFGRWFADATDAGLPEPNAMVLSTADAAGWPSSRTVLLKGIDERGFVFYTNYESRKGAELRANPHAALLFPWFPLMRQVGVRGTVEEVDRVETETYFASRPRPSQIAAWASPQSRVLPDRAALDERFTATERRFPAESPVPAPPHWGGLRVVPETVEFWQGRTGRLHDRLRYRRAEQGEWIIERLAP</sequence>
<dbReference type="NCBIfam" id="NF004231">
    <property type="entry name" value="PRK05679.1"/>
    <property type="match status" value="1"/>
</dbReference>
<feature type="domain" description="Pyridoxine 5'-phosphate oxidase dimerisation C-terminal" evidence="9">
    <location>
        <begin position="178"/>
        <end position="219"/>
    </location>
</feature>
<evidence type="ECO:0000256" key="4">
    <source>
        <dbReference type="ARBA" id="ARBA00023002"/>
    </source>
</evidence>
<dbReference type="EMBL" id="QUMQ01000001">
    <property type="protein sequence ID" value="REF95665.1"/>
    <property type="molecule type" value="Genomic_DNA"/>
</dbReference>
<evidence type="ECO:0000259" key="9">
    <source>
        <dbReference type="Pfam" id="PF10590"/>
    </source>
</evidence>
<comment type="function">
    <text evidence="5">Catalyzes the oxidation of either pyridoxine 5'-phosphate (PNP) or pyridoxamine 5'-phosphate (PMP) into pyridoxal 5'-phosphate (PLP).</text>
</comment>
<dbReference type="GO" id="GO:0004733">
    <property type="term" value="F:pyridoxamine phosphate oxidase activity"/>
    <property type="evidence" value="ECO:0007669"/>
    <property type="project" value="UniProtKB-UniRule"/>
</dbReference>
<dbReference type="InterPro" id="IPR019576">
    <property type="entry name" value="Pyridoxamine_oxidase_dimer_C"/>
</dbReference>
<evidence type="ECO:0000256" key="6">
    <source>
        <dbReference type="PIRSR" id="PIRSR000190-1"/>
    </source>
</evidence>
<dbReference type="PANTHER" id="PTHR10851">
    <property type="entry name" value="PYRIDOXINE-5-PHOSPHATE OXIDASE"/>
    <property type="match status" value="1"/>
</dbReference>
<reference evidence="10 11" key="1">
    <citation type="submission" date="2018-08" db="EMBL/GenBank/DDBJ databases">
        <title>Sequencing the genomes of 1000 actinobacteria strains.</title>
        <authorList>
            <person name="Klenk H.-P."/>
        </authorList>
    </citation>
    <scope>NUCLEOTIDE SEQUENCE [LARGE SCALE GENOMIC DNA]</scope>
    <source>
        <strain evidence="10 11">DSM 44099</strain>
    </source>
</reference>
<keyword evidence="3 5" id="KW-0288">FMN</keyword>
<dbReference type="Pfam" id="PF01243">
    <property type="entry name" value="PNPOx_N"/>
    <property type="match status" value="1"/>
</dbReference>
<dbReference type="EC" id="1.4.3.5" evidence="5"/>
<keyword evidence="5" id="KW-0664">Pyridoxine biosynthesis</keyword>
<evidence type="ECO:0000256" key="2">
    <source>
        <dbReference type="ARBA" id="ARBA00022630"/>
    </source>
</evidence>
<comment type="subunit">
    <text evidence="5">Homodimer.</text>
</comment>
<feature type="binding site" evidence="5 7">
    <location>
        <position position="110"/>
    </location>
    <ligand>
        <name>FMN</name>
        <dbReference type="ChEBI" id="CHEBI:58210"/>
    </ligand>
</feature>
<feature type="binding site" evidence="5 6">
    <location>
        <position position="128"/>
    </location>
    <ligand>
        <name>substrate</name>
    </ligand>
</feature>
<dbReference type="InterPro" id="IPR011576">
    <property type="entry name" value="Pyridox_Oxase_N"/>
</dbReference>
<protein>
    <recommendedName>
        <fullName evidence="5">Pyridoxine/pyridoxamine 5'-phosphate oxidase</fullName>
        <ecNumber evidence="5">1.4.3.5</ecNumber>
    </recommendedName>
    <alternativeName>
        <fullName evidence="5">PNP/PMP oxidase</fullName>
        <shortName evidence="5">PNPOx</shortName>
    </alternativeName>
    <alternativeName>
        <fullName evidence="5">Pyridoxal 5'-phosphate synthase</fullName>
    </alternativeName>
</protein>
<evidence type="ECO:0000259" key="8">
    <source>
        <dbReference type="Pfam" id="PF01243"/>
    </source>
</evidence>
<feature type="binding site" evidence="5 6">
    <location>
        <position position="136"/>
    </location>
    <ligand>
        <name>substrate</name>
    </ligand>
</feature>
<dbReference type="OrthoDB" id="9780392at2"/>
<comment type="catalytic activity">
    <reaction evidence="5">
        <text>pyridoxamine 5'-phosphate + O2 + H2O = pyridoxal 5'-phosphate + H2O2 + NH4(+)</text>
        <dbReference type="Rhea" id="RHEA:15817"/>
        <dbReference type="ChEBI" id="CHEBI:15377"/>
        <dbReference type="ChEBI" id="CHEBI:15379"/>
        <dbReference type="ChEBI" id="CHEBI:16240"/>
        <dbReference type="ChEBI" id="CHEBI:28938"/>
        <dbReference type="ChEBI" id="CHEBI:58451"/>
        <dbReference type="ChEBI" id="CHEBI:597326"/>
        <dbReference type="EC" id="1.4.3.5"/>
    </reaction>
</comment>
<feature type="binding site" evidence="5 7">
    <location>
        <begin position="66"/>
        <end position="71"/>
    </location>
    <ligand>
        <name>FMN</name>
        <dbReference type="ChEBI" id="CHEBI:58210"/>
    </ligand>
</feature>
<keyword evidence="11" id="KW-1185">Reference proteome</keyword>
<comment type="cofactor">
    <cofactor evidence="5 7">
        <name>FMN</name>
        <dbReference type="ChEBI" id="CHEBI:58210"/>
    </cofactor>
    <text evidence="5 7">Binds 1 FMN per subunit.</text>
</comment>
<dbReference type="PROSITE" id="PS01064">
    <property type="entry name" value="PYRIDOX_OXIDASE"/>
    <property type="match status" value="1"/>
</dbReference>
<name>A0A3D9ZEJ3_9ACTN</name>
<feature type="binding site" evidence="5 7">
    <location>
        <begin position="145"/>
        <end position="146"/>
    </location>
    <ligand>
        <name>FMN</name>
        <dbReference type="ChEBI" id="CHEBI:58210"/>
    </ligand>
</feature>
<dbReference type="PANTHER" id="PTHR10851:SF0">
    <property type="entry name" value="PYRIDOXINE-5'-PHOSPHATE OXIDASE"/>
    <property type="match status" value="1"/>
</dbReference>
<accession>A0A3D9ZEJ3</accession>
<dbReference type="Proteomes" id="UP000256913">
    <property type="component" value="Unassembled WGS sequence"/>
</dbReference>
<dbReference type="InterPro" id="IPR000659">
    <property type="entry name" value="Pyridox_Oxase"/>
</dbReference>
<feature type="binding site" evidence="5 6">
    <location>
        <begin position="197"/>
        <end position="199"/>
    </location>
    <ligand>
        <name>substrate</name>
    </ligand>
</feature>
<feature type="binding site" evidence="5 7">
    <location>
        <begin position="81"/>
        <end position="82"/>
    </location>
    <ligand>
        <name>FMN</name>
        <dbReference type="ChEBI" id="CHEBI:58210"/>
    </ligand>
</feature>
<dbReference type="PIRSF" id="PIRSF000190">
    <property type="entry name" value="Pyd_amn-ph_oxd"/>
    <property type="match status" value="1"/>
</dbReference>
<feature type="binding site" evidence="6">
    <location>
        <begin position="12"/>
        <end position="15"/>
    </location>
    <ligand>
        <name>substrate</name>
    </ligand>
</feature>
<dbReference type="NCBIfam" id="TIGR00558">
    <property type="entry name" value="pdxH"/>
    <property type="match status" value="1"/>
</dbReference>
<dbReference type="HAMAP" id="MF_01629">
    <property type="entry name" value="PdxH"/>
    <property type="match status" value="1"/>
</dbReference>
<dbReference type="SUPFAM" id="SSF50475">
    <property type="entry name" value="FMN-binding split barrel"/>
    <property type="match status" value="1"/>
</dbReference>
<evidence type="ECO:0000313" key="11">
    <source>
        <dbReference type="Proteomes" id="UP000256913"/>
    </source>
</evidence>
<dbReference type="UniPathway" id="UPA01068">
    <property type="reaction ID" value="UER00304"/>
</dbReference>
<dbReference type="InterPro" id="IPR019740">
    <property type="entry name" value="Pyridox_Oxase_CS"/>
</dbReference>
<comment type="catalytic activity">
    <reaction evidence="5">
        <text>pyridoxine 5'-phosphate + O2 = pyridoxal 5'-phosphate + H2O2</text>
        <dbReference type="Rhea" id="RHEA:15149"/>
        <dbReference type="ChEBI" id="CHEBI:15379"/>
        <dbReference type="ChEBI" id="CHEBI:16240"/>
        <dbReference type="ChEBI" id="CHEBI:58589"/>
        <dbReference type="ChEBI" id="CHEBI:597326"/>
        <dbReference type="EC" id="1.4.3.5"/>
    </reaction>
</comment>
<dbReference type="Pfam" id="PF10590">
    <property type="entry name" value="PNP_phzG_C"/>
    <property type="match status" value="1"/>
</dbReference>
<evidence type="ECO:0000256" key="3">
    <source>
        <dbReference type="ARBA" id="ARBA00022643"/>
    </source>
</evidence>
<dbReference type="InterPro" id="IPR012349">
    <property type="entry name" value="Split_barrel_FMN-bd"/>
</dbReference>
<comment type="caution">
    <text evidence="10">The sequence shown here is derived from an EMBL/GenBank/DDBJ whole genome shotgun (WGS) entry which is preliminary data.</text>
</comment>
<dbReference type="RefSeq" id="WP_116075854.1">
    <property type="nucleotide sequence ID" value="NZ_BONB01000080.1"/>
</dbReference>
<comment type="similarity">
    <text evidence="1 5">Belongs to the pyridoxamine 5'-phosphate oxidase family.</text>
</comment>
<feature type="binding site" evidence="5 7">
    <location>
        <position position="87"/>
    </location>
    <ligand>
        <name>FMN</name>
        <dbReference type="ChEBI" id="CHEBI:58210"/>
    </ligand>
</feature>
<keyword evidence="2 5" id="KW-0285">Flavoprotein</keyword>
<proteinExistence type="inferred from homology"/>